<dbReference type="SUPFAM" id="SSF161070">
    <property type="entry name" value="SNF-like"/>
    <property type="match status" value="1"/>
</dbReference>
<evidence type="ECO:0000256" key="2">
    <source>
        <dbReference type="ARBA" id="ARBA00022448"/>
    </source>
</evidence>
<dbReference type="InterPro" id="IPR037272">
    <property type="entry name" value="SNS_sf"/>
</dbReference>
<accession>A0A9D9N4Y2</accession>
<dbReference type="Pfam" id="PF00209">
    <property type="entry name" value="SNF"/>
    <property type="match status" value="2"/>
</dbReference>
<dbReference type="NCBIfam" id="NF037979">
    <property type="entry name" value="Na_transp"/>
    <property type="match status" value="1"/>
</dbReference>
<feature type="transmembrane region" description="Helical" evidence="6">
    <location>
        <begin position="303"/>
        <end position="332"/>
    </location>
</feature>
<dbReference type="PANTHER" id="PTHR42948">
    <property type="entry name" value="TRANSPORTER"/>
    <property type="match status" value="1"/>
</dbReference>
<sequence length="450" mass="49519">MSQKQRVNFGSRLGVLAAAAGSAIGLGNIWRFPYELGQNGGFAFLIVYLLCALMIGWPLMLSEFTLGRMGQSNVAGSFRAITHVKHWQWIGVMGVCCALLIMGFYSVVCGWTLEYIYQAVTDGFSGKTPADLSLAFTAFSSDTVRPVLWMLLFLFVNCFIVLAGVQKGIERSAKMLMPFLFLILIVLCVRSVTLPGGMEGLKFLFAPDFSKITPKVVLSAMGQAFFSLSLGMGCMVTYGSYISKQANLERTALEVTGLDTLMAILCAITIFPAVFAMGINPSQGPELVFITLPTVFNQMPGGYIWAILFFLLLSIAALTSTISLLEVITAYISEELKWSRKVTAIIVSIVIALLGVACSLSMGVWGEFRVFGLNLFDLFDKFTSYILMPLGGIGISLFMGWHLDRKRLEQELSNEGTLKLKYIKVYVFLLKYVTPLAILLVFINQIVGLF</sequence>
<dbReference type="InterPro" id="IPR047218">
    <property type="entry name" value="YocR/YhdH-like"/>
</dbReference>
<keyword evidence="4 6" id="KW-1133">Transmembrane helix</keyword>
<feature type="transmembrane region" description="Helical" evidence="6">
    <location>
        <begin position="344"/>
        <end position="365"/>
    </location>
</feature>
<dbReference type="InterPro" id="IPR000175">
    <property type="entry name" value="Na/ntran_symport"/>
</dbReference>
<dbReference type="PROSITE" id="PS50267">
    <property type="entry name" value="NA_NEUROTRAN_SYMP_3"/>
    <property type="match status" value="1"/>
</dbReference>
<dbReference type="Proteomes" id="UP000823641">
    <property type="component" value="Unassembled WGS sequence"/>
</dbReference>
<feature type="transmembrane region" description="Helical" evidence="6">
    <location>
        <begin position="12"/>
        <end position="30"/>
    </location>
</feature>
<organism evidence="7 8">
    <name type="scientific">Candidatus Gallipaludibacter merdavium</name>
    <dbReference type="NCBI Taxonomy" id="2840839"/>
    <lineage>
        <taxon>Bacteria</taxon>
        <taxon>Pseudomonadati</taxon>
        <taxon>Bacteroidota</taxon>
        <taxon>Bacteroidia</taxon>
        <taxon>Bacteroidales</taxon>
        <taxon>Candidatus Gallipaludibacter</taxon>
    </lineage>
</organism>
<feature type="transmembrane region" description="Helical" evidence="6">
    <location>
        <begin position="87"/>
        <end position="108"/>
    </location>
</feature>
<keyword evidence="5 6" id="KW-0472">Membrane</keyword>
<protein>
    <submittedName>
        <fullName evidence="7">Sodium-dependent transporter</fullName>
    </submittedName>
</protein>
<proteinExistence type="predicted"/>
<evidence type="ECO:0000256" key="5">
    <source>
        <dbReference type="ARBA" id="ARBA00023136"/>
    </source>
</evidence>
<name>A0A9D9N4Y2_9BACT</name>
<dbReference type="PANTHER" id="PTHR42948:SF1">
    <property type="entry name" value="TRANSPORTER"/>
    <property type="match status" value="1"/>
</dbReference>
<dbReference type="GO" id="GO:0016020">
    <property type="term" value="C:membrane"/>
    <property type="evidence" value="ECO:0007669"/>
    <property type="project" value="UniProtKB-SubCell"/>
</dbReference>
<dbReference type="AlphaFoldDB" id="A0A9D9N4Y2"/>
<dbReference type="PRINTS" id="PR00176">
    <property type="entry name" value="NANEUSMPORT"/>
</dbReference>
<evidence type="ECO:0000256" key="6">
    <source>
        <dbReference type="SAM" id="Phobius"/>
    </source>
</evidence>
<evidence type="ECO:0000256" key="4">
    <source>
        <dbReference type="ARBA" id="ARBA00022989"/>
    </source>
</evidence>
<dbReference type="CDD" id="cd10336">
    <property type="entry name" value="SLC6sbd_Tyt1-Like"/>
    <property type="match status" value="1"/>
</dbReference>
<evidence type="ECO:0000256" key="1">
    <source>
        <dbReference type="ARBA" id="ARBA00004141"/>
    </source>
</evidence>
<feature type="transmembrane region" description="Helical" evidence="6">
    <location>
        <begin position="260"/>
        <end position="279"/>
    </location>
</feature>
<feature type="transmembrane region" description="Helical" evidence="6">
    <location>
        <begin position="177"/>
        <end position="196"/>
    </location>
</feature>
<evidence type="ECO:0000256" key="3">
    <source>
        <dbReference type="ARBA" id="ARBA00022692"/>
    </source>
</evidence>
<comment type="subcellular location">
    <subcellularLocation>
        <location evidence="1">Membrane</location>
        <topology evidence="1">Multi-pass membrane protein</topology>
    </subcellularLocation>
</comment>
<keyword evidence="2" id="KW-0813">Transport</keyword>
<dbReference type="EMBL" id="JADIMG010000096">
    <property type="protein sequence ID" value="MBO8460666.1"/>
    <property type="molecule type" value="Genomic_DNA"/>
</dbReference>
<feature type="transmembrane region" description="Helical" evidence="6">
    <location>
        <begin position="385"/>
        <end position="404"/>
    </location>
</feature>
<feature type="transmembrane region" description="Helical" evidence="6">
    <location>
        <begin position="147"/>
        <end position="165"/>
    </location>
</feature>
<reference evidence="7" key="1">
    <citation type="submission" date="2020-10" db="EMBL/GenBank/DDBJ databases">
        <authorList>
            <person name="Gilroy R."/>
        </authorList>
    </citation>
    <scope>NUCLEOTIDE SEQUENCE</scope>
    <source>
        <strain evidence="7">G3-3990</strain>
    </source>
</reference>
<evidence type="ECO:0000313" key="8">
    <source>
        <dbReference type="Proteomes" id="UP000823641"/>
    </source>
</evidence>
<keyword evidence="3 6" id="KW-0812">Transmembrane</keyword>
<gene>
    <name evidence="7" type="ORF">IAA73_10100</name>
</gene>
<evidence type="ECO:0000313" key="7">
    <source>
        <dbReference type="EMBL" id="MBO8460666.1"/>
    </source>
</evidence>
<reference evidence="7" key="2">
    <citation type="journal article" date="2021" name="PeerJ">
        <title>Extensive microbial diversity within the chicken gut microbiome revealed by metagenomics and culture.</title>
        <authorList>
            <person name="Gilroy R."/>
            <person name="Ravi A."/>
            <person name="Getino M."/>
            <person name="Pursley I."/>
            <person name="Horton D.L."/>
            <person name="Alikhan N.F."/>
            <person name="Baker D."/>
            <person name="Gharbi K."/>
            <person name="Hall N."/>
            <person name="Watson M."/>
            <person name="Adriaenssens E.M."/>
            <person name="Foster-Nyarko E."/>
            <person name="Jarju S."/>
            <person name="Secka A."/>
            <person name="Antonio M."/>
            <person name="Oren A."/>
            <person name="Chaudhuri R.R."/>
            <person name="La Ragione R."/>
            <person name="Hildebrand F."/>
            <person name="Pallen M.J."/>
        </authorList>
    </citation>
    <scope>NUCLEOTIDE SEQUENCE</scope>
    <source>
        <strain evidence="7">G3-3990</strain>
    </source>
</reference>
<comment type="caution">
    <text evidence="7">The sequence shown here is derived from an EMBL/GenBank/DDBJ whole genome shotgun (WGS) entry which is preliminary data.</text>
</comment>
<feature type="transmembrane region" description="Helical" evidence="6">
    <location>
        <begin position="42"/>
        <end position="66"/>
    </location>
</feature>
<feature type="transmembrane region" description="Helical" evidence="6">
    <location>
        <begin position="216"/>
        <end position="239"/>
    </location>
</feature>
<feature type="transmembrane region" description="Helical" evidence="6">
    <location>
        <begin position="425"/>
        <end position="447"/>
    </location>
</feature>